<reference evidence="5" key="2">
    <citation type="journal article" date="2016" name="Genome Announc.">
        <title>Genome sequence of Ustilaginoidea virens IPU010, a rice pathogenic fungus causing false smut.</title>
        <authorList>
            <person name="Kumagai T."/>
            <person name="Ishii T."/>
            <person name="Terai G."/>
            <person name="Umemura M."/>
            <person name="Machida M."/>
            <person name="Asai K."/>
        </authorList>
    </citation>
    <scope>NUCLEOTIDE SEQUENCE [LARGE SCALE GENOMIC DNA]</scope>
    <source>
        <strain evidence="5">IPU010</strain>
    </source>
</reference>
<dbReference type="KEGG" id="uvi:66066814"/>
<name>A0A063BYR8_USTVR</name>
<feature type="compositionally biased region" description="Acidic residues" evidence="1">
    <location>
        <begin position="17"/>
        <end position="27"/>
    </location>
</feature>
<dbReference type="AlphaFoldDB" id="A0A063BYR8"/>
<feature type="compositionally biased region" description="Basic and acidic residues" evidence="1">
    <location>
        <begin position="1"/>
        <end position="16"/>
    </location>
</feature>
<organism evidence="2 5">
    <name type="scientific">Ustilaginoidea virens</name>
    <name type="common">Rice false smut fungus</name>
    <name type="synonym">Villosiclava virens</name>
    <dbReference type="NCBI Taxonomy" id="1159556"/>
    <lineage>
        <taxon>Eukaryota</taxon>
        <taxon>Fungi</taxon>
        <taxon>Dikarya</taxon>
        <taxon>Ascomycota</taxon>
        <taxon>Pezizomycotina</taxon>
        <taxon>Sordariomycetes</taxon>
        <taxon>Hypocreomycetidae</taxon>
        <taxon>Hypocreales</taxon>
        <taxon>Clavicipitaceae</taxon>
        <taxon>Ustilaginoidea</taxon>
    </lineage>
</organism>
<proteinExistence type="predicted"/>
<dbReference type="OrthoDB" id="4770730at2759"/>
<reference evidence="3" key="3">
    <citation type="submission" date="2020-03" db="EMBL/GenBank/DDBJ databases">
        <title>A mixture of massive structural variations and highly conserved coding sequences in Ustilaginoidea virens genome.</title>
        <authorList>
            <person name="Zhang K."/>
            <person name="Zhao Z."/>
            <person name="Zhang Z."/>
            <person name="Li Y."/>
            <person name="Hsiang T."/>
            <person name="Sun W."/>
        </authorList>
    </citation>
    <scope>NUCLEOTIDE SEQUENCE</scope>
    <source>
        <strain evidence="3">UV-8b</strain>
    </source>
</reference>
<evidence type="ECO:0000313" key="5">
    <source>
        <dbReference type="Proteomes" id="UP000054053"/>
    </source>
</evidence>
<dbReference type="Proteomes" id="UP000027002">
    <property type="component" value="Chromosome 5"/>
</dbReference>
<dbReference type="GeneID" id="66066814"/>
<protein>
    <submittedName>
        <fullName evidence="2">Uncharacterized protein</fullName>
    </submittedName>
</protein>
<feature type="region of interest" description="Disordered" evidence="1">
    <location>
        <begin position="1"/>
        <end position="31"/>
    </location>
</feature>
<keyword evidence="4" id="KW-1185">Reference proteome</keyword>
<evidence type="ECO:0000313" key="2">
    <source>
        <dbReference type="EMBL" id="GAO19881.1"/>
    </source>
</evidence>
<evidence type="ECO:0000313" key="4">
    <source>
        <dbReference type="Proteomes" id="UP000027002"/>
    </source>
</evidence>
<dbReference type="HOGENOM" id="CLU_578181_0_0_1"/>
<gene>
    <name evidence="3" type="ORF">UV8b_06037</name>
    <name evidence="2" type="ORF">UVI_02051150</name>
</gene>
<reference evidence="2" key="1">
    <citation type="journal article" date="2016" name="Genome Announc.">
        <title>Genome Sequence of Ustilaginoidea virens IPU010, a Rice Pathogenic Fungus Causing False Smut.</title>
        <authorList>
            <person name="Kumagai T."/>
            <person name="Ishii T."/>
            <person name="Terai G."/>
            <person name="Umemura M."/>
            <person name="Machida M."/>
            <person name="Asai K."/>
        </authorList>
    </citation>
    <scope>NUCLEOTIDE SEQUENCE [LARGE SCALE GENOMIC DNA]</scope>
    <source>
        <strain evidence="2">IPU010</strain>
    </source>
</reference>
<dbReference type="Proteomes" id="UP000054053">
    <property type="component" value="Unassembled WGS sequence"/>
</dbReference>
<dbReference type="RefSeq" id="XP_042999469.1">
    <property type="nucleotide sequence ID" value="XM_043143534.1"/>
</dbReference>
<accession>A0A063BYR8</accession>
<dbReference type="EMBL" id="CP072757">
    <property type="protein sequence ID" value="QUC21796.1"/>
    <property type="molecule type" value="Genomic_DNA"/>
</dbReference>
<dbReference type="STRING" id="1159556.A0A063BYR8"/>
<sequence>MDDPRYSHPDFGTREEDWPDPDIDSDTEEGRQKMELLEAAHLATINRAIAKRTQQPLYPGIPESLYDKARDHQDQLTDEERCLLLSRGDLVGKVLAYPDSLSDDEIHECLHWPPPNVVRENIQRATGGTLSTPTELHAKATEAIERGQLRTMISEDAILLATSRYHAPNSKTNCVNAFMSSYHIPGYRQATVLLYRRLGLDGIAFREFVLYFADWSKLSSIRSRVTSPSASEPGYIRFTILDMDFLTEQHKKGKVSNQDAITLNWALLKKLRIAIVHPPFVRAAVKQMISNMESLQEQHQLGNMTVQEVMTRTADCLVSLRADSASLPPDPDPAIAARRLDEDCGGSGPWPPTSAPRNPVSIFARANNLSGNAIPSWLDLSEDQKEAYRAQYETARREAWVAHETATTEPAVQIGQPSPPRNREQGQDLRWPYNLEIPGAPRERLPGLPMPPMMVTGLRVFRDELQEQVSFADACDRWDALTDEQRVQYEARAKVLDDAANTAYSITFSNFMKNGYEENQ</sequence>
<evidence type="ECO:0000313" key="3">
    <source>
        <dbReference type="EMBL" id="QUC21796.1"/>
    </source>
</evidence>
<dbReference type="EMBL" id="BBTG02000037">
    <property type="protein sequence ID" value="GAO19881.1"/>
    <property type="molecule type" value="Genomic_DNA"/>
</dbReference>
<evidence type="ECO:0000256" key="1">
    <source>
        <dbReference type="SAM" id="MobiDB-lite"/>
    </source>
</evidence>